<gene>
    <name evidence="5" type="ORF">BVI061214_00506</name>
</gene>
<protein>
    <recommendedName>
        <fullName evidence="3">Carboxylic ester hydrolase</fullName>
        <ecNumber evidence="3">3.1.1.-</ecNumber>
    </recommendedName>
</protein>
<evidence type="ECO:0000259" key="4">
    <source>
        <dbReference type="Pfam" id="PF00135"/>
    </source>
</evidence>
<dbReference type="InterPro" id="IPR019826">
    <property type="entry name" value="Carboxylesterase_B_AS"/>
</dbReference>
<dbReference type="Proteomes" id="UP000037685">
    <property type="component" value="Unassembled WGS sequence"/>
</dbReference>
<dbReference type="RefSeq" id="WP_053767200.1">
    <property type="nucleotide sequence ID" value="NZ_LHCI01000106.1"/>
</dbReference>
<dbReference type="Gene3D" id="3.40.50.1820">
    <property type="entry name" value="alpha/beta hydrolase"/>
    <property type="match status" value="1"/>
</dbReference>
<dbReference type="SUPFAM" id="SSF53474">
    <property type="entry name" value="alpha/beta-Hydrolases"/>
    <property type="match status" value="1"/>
</dbReference>
<feature type="domain" description="Carboxylesterase type B" evidence="4">
    <location>
        <begin position="334"/>
        <end position="473"/>
    </location>
</feature>
<evidence type="ECO:0000256" key="2">
    <source>
        <dbReference type="ARBA" id="ARBA00022801"/>
    </source>
</evidence>
<dbReference type="PATRIC" id="fig|271.14.peg.596"/>
<dbReference type="Pfam" id="PF00135">
    <property type="entry name" value="COesterase"/>
    <property type="match status" value="2"/>
</dbReference>
<proteinExistence type="inferred from homology"/>
<reference evidence="5 6" key="1">
    <citation type="submission" date="2015-07" db="EMBL/GenBank/DDBJ databases">
        <authorList>
            <person name="Noorani M."/>
        </authorList>
    </citation>
    <scope>NUCLEOTIDE SEQUENCE [LARGE SCALE GENOMIC DNA]</scope>
    <source>
        <strain evidence="6">ATCC 25104 / DSM 625 / JCM 10724 / NBRC 103206 / NCIMB 11243 / YT-1</strain>
    </source>
</reference>
<comment type="caution">
    <text evidence="5">The sequence shown here is derived from an EMBL/GenBank/DDBJ whole genome shotgun (WGS) entry which is preliminary data.</text>
</comment>
<dbReference type="EMBL" id="LHCI01000106">
    <property type="protein sequence ID" value="KOX89348.1"/>
    <property type="molecule type" value="Genomic_DNA"/>
</dbReference>
<dbReference type="InterPro" id="IPR029058">
    <property type="entry name" value="AB_hydrolase_fold"/>
</dbReference>
<dbReference type="GO" id="GO:0016787">
    <property type="term" value="F:hydrolase activity"/>
    <property type="evidence" value="ECO:0007669"/>
    <property type="project" value="UniProtKB-KW"/>
</dbReference>
<feature type="domain" description="Carboxylesterase type B" evidence="4">
    <location>
        <begin position="19"/>
        <end position="317"/>
    </location>
</feature>
<dbReference type="AlphaFoldDB" id="A0A0M9ADS1"/>
<dbReference type="ESTHER" id="theaq-b7a8b4">
    <property type="family name" value="Carb_B_Bacteria"/>
</dbReference>
<evidence type="ECO:0000256" key="3">
    <source>
        <dbReference type="RuleBase" id="RU361235"/>
    </source>
</evidence>
<evidence type="ECO:0000313" key="5">
    <source>
        <dbReference type="EMBL" id="KOX89348.1"/>
    </source>
</evidence>
<keyword evidence="2 3" id="KW-0378">Hydrolase</keyword>
<dbReference type="PANTHER" id="PTHR11559">
    <property type="entry name" value="CARBOXYLESTERASE"/>
    <property type="match status" value="1"/>
</dbReference>
<dbReference type="InterPro" id="IPR050309">
    <property type="entry name" value="Type-B_Carboxylest/Lipase"/>
</dbReference>
<accession>A0A0M9ADS1</accession>
<name>A0A0M9ADS1_THEAQ</name>
<comment type="similarity">
    <text evidence="1 3">Belongs to the type-B carboxylesterase/lipase family.</text>
</comment>
<evidence type="ECO:0000256" key="1">
    <source>
        <dbReference type="ARBA" id="ARBA00005964"/>
    </source>
</evidence>
<dbReference type="EC" id="3.1.1.-" evidence="3"/>
<evidence type="ECO:0000313" key="6">
    <source>
        <dbReference type="Proteomes" id="UP000037685"/>
    </source>
</evidence>
<dbReference type="PROSITE" id="PS00122">
    <property type="entry name" value="CARBOXYLESTERASE_B_1"/>
    <property type="match status" value="1"/>
</dbReference>
<organism evidence="5 6">
    <name type="scientific">Thermus aquaticus</name>
    <dbReference type="NCBI Taxonomy" id="271"/>
    <lineage>
        <taxon>Bacteria</taxon>
        <taxon>Thermotogati</taxon>
        <taxon>Deinococcota</taxon>
        <taxon>Deinococci</taxon>
        <taxon>Thermales</taxon>
        <taxon>Thermaceae</taxon>
        <taxon>Thermus</taxon>
    </lineage>
</organism>
<sequence length="495" mass="53510">MRWLLLFLLSPALAAELFLFTPEGPLRGEARDGVGAVYGLAYGEAGRFTAPRPVEGLRQGPVRACPQPPGLTARFGGSMPPQEEDCLQVQVYFPLRPPPPGGFPVMVFFHGGSFLSGSGAEPIYAAWRLAREGAVVFLPNYRLGALGFLALPALREEDPVAVGNYGLLDALLALRFAQRVAPYFGGSPEGLTLLGQSAGSMLTCTLLALPEARRLVKGAILQSGGCAEVRPLEKDLEVGEKVAAKAGCDPKDLTCLRRAPVGDLVPGGGGSLEATFFLSSPFKPHLNPRLLPKSPLEALVDGEARGIPLLAGATAEEVPPGEGPRSWAGFAEALKGEKPGVREALLAHYQGRFRDPRRAYAAYQTERTLLCPTLKAARVQRAFAPTHAYLFTFRVPGLEGLGAFHGLDLAPLFGNLQEMPFLPLFLTQEARAKAEALGARMRRYWVAFAREGEPKGWPRWPLYREGFVLRLDEPLGLLPDPYEERCALLEKLGLL</sequence>
<dbReference type="InterPro" id="IPR002018">
    <property type="entry name" value="CarbesteraseB"/>
</dbReference>